<reference evidence="1 2" key="1">
    <citation type="submission" date="2020-03" db="EMBL/GenBank/DDBJ databases">
        <title>Genomic Encyclopedia of Type Strains, Phase IV (KMG-IV): sequencing the most valuable type-strain genomes for metagenomic binning, comparative biology and taxonomic classification.</title>
        <authorList>
            <person name="Goeker M."/>
        </authorList>
    </citation>
    <scope>NUCLEOTIDE SEQUENCE [LARGE SCALE GENOMIC DNA]</scope>
    <source>
        <strain evidence="1 2">DSM 101599</strain>
    </source>
</reference>
<evidence type="ECO:0008006" key="3">
    <source>
        <dbReference type="Google" id="ProtNLM"/>
    </source>
</evidence>
<organism evidence="1 2">
    <name type="scientific">Wenyingzhuangia heitensis</name>
    <dbReference type="NCBI Taxonomy" id="1487859"/>
    <lineage>
        <taxon>Bacteria</taxon>
        <taxon>Pseudomonadati</taxon>
        <taxon>Bacteroidota</taxon>
        <taxon>Flavobacteriia</taxon>
        <taxon>Flavobacteriales</taxon>
        <taxon>Flavobacteriaceae</taxon>
        <taxon>Wenyingzhuangia</taxon>
    </lineage>
</organism>
<dbReference type="InterPro" id="IPR032342">
    <property type="entry name" value="DUF4861"/>
</dbReference>
<proteinExistence type="predicted"/>
<name>A0ABX0UCL6_9FLAO</name>
<evidence type="ECO:0000313" key="2">
    <source>
        <dbReference type="Proteomes" id="UP000745859"/>
    </source>
</evidence>
<keyword evidence="2" id="KW-1185">Reference proteome</keyword>
<dbReference type="EMBL" id="JAASQL010000007">
    <property type="protein sequence ID" value="NIJ46478.1"/>
    <property type="molecule type" value="Genomic_DNA"/>
</dbReference>
<protein>
    <recommendedName>
        <fullName evidence="3">DUF4861 domain-containing protein</fullName>
    </recommendedName>
</protein>
<sequence length="388" mass="44035">MLRTINKIGVFLLFVCFLSCKKQTNIVVKNTLDVPRSSENVVLTKAFLQVESLKNIGIKNTTTEKLEVVQLVDVDGDGKMDELLFQPKVESNSKTTYAVVTVTEQEQPNSEEWCYSRFVPERTDDYTWENDKVAFRMYGPTAQKMIEDRVPGGTLSSGIDGWLKRVSYPIINKWYAENDEHPGAYHKDTGEGLDNFHVGVSRGIGGLAIKGKDTYHFSKNYTAWKTITTGPLRTSFYLKFADWKVEDQTVTEYKIITLDKGSNLSKIETFITGADKVSVGLTLHDQKGKVDVNQEQGWMSYWEPLQDSEIGTGIVINDNDFLGQETYIVEEKDLCNAYAHVKVNNNKVTHYAGFGWKKAGEFTTAAKWKAYLKDFKNKLEHPLLVELK</sequence>
<accession>A0ABX0UCL6</accession>
<gene>
    <name evidence="1" type="ORF">FHR24_002966</name>
</gene>
<dbReference type="Proteomes" id="UP000745859">
    <property type="component" value="Unassembled WGS sequence"/>
</dbReference>
<dbReference type="RefSeq" id="WP_167190690.1">
    <property type="nucleotide sequence ID" value="NZ_JAASQL010000007.1"/>
</dbReference>
<comment type="caution">
    <text evidence="1">The sequence shown here is derived from an EMBL/GenBank/DDBJ whole genome shotgun (WGS) entry which is preliminary data.</text>
</comment>
<dbReference type="Pfam" id="PF16153">
    <property type="entry name" value="DUF4861"/>
    <property type="match status" value="1"/>
</dbReference>
<evidence type="ECO:0000313" key="1">
    <source>
        <dbReference type="EMBL" id="NIJ46478.1"/>
    </source>
</evidence>